<sequence>MRNIKFYSYTLGCSLILSACGSVETATEIKKNSGYFVSSFNERIDYTCLNERRTMTDNGKFECDSFPISFYMDEVKIGEISSIHSDGYVYPQDIILLEDTVPIYTSEGKIKFLEIE</sequence>
<dbReference type="AlphaFoldDB" id="A0A6S6S7X6"/>
<organism evidence="1">
    <name type="scientific">uncultured Sulfurovum sp</name>
    <dbReference type="NCBI Taxonomy" id="269237"/>
    <lineage>
        <taxon>Bacteria</taxon>
        <taxon>Pseudomonadati</taxon>
        <taxon>Campylobacterota</taxon>
        <taxon>Epsilonproteobacteria</taxon>
        <taxon>Campylobacterales</taxon>
        <taxon>Sulfurovaceae</taxon>
        <taxon>Sulfurovum</taxon>
        <taxon>environmental samples</taxon>
    </lineage>
</organism>
<evidence type="ECO:0008006" key="2">
    <source>
        <dbReference type="Google" id="ProtNLM"/>
    </source>
</evidence>
<reference evidence="1" key="1">
    <citation type="submission" date="2020-01" db="EMBL/GenBank/DDBJ databases">
        <authorList>
            <person name="Meier V. D."/>
            <person name="Meier V D."/>
        </authorList>
    </citation>
    <scope>NUCLEOTIDE SEQUENCE</scope>
    <source>
        <strain evidence="1">HLG_WM_MAG_04</strain>
    </source>
</reference>
<protein>
    <recommendedName>
        <fullName evidence="2">Lipoprotein</fullName>
    </recommendedName>
</protein>
<gene>
    <name evidence="1" type="ORF">HELGO_WM10204</name>
</gene>
<dbReference type="EMBL" id="CACVAX010000005">
    <property type="protein sequence ID" value="CAA6801557.1"/>
    <property type="molecule type" value="Genomic_DNA"/>
</dbReference>
<dbReference type="PROSITE" id="PS51257">
    <property type="entry name" value="PROKAR_LIPOPROTEIN"/>
    <property type="match status" value="1"/>
</dbReference>
<accession>A0A6S6S7X6</accession>
<name>A0A6S6S7X6_9BACT</name>
<evidence type="ECO:0000313" key="1">
    <source>
        <dbReference type="EMBL" id="CAA6801557.1"/>
    </source>
</evidence>
<proteinExistence type="predicted"/>